<sequence>MKLLLSATSAFLAFAGLAAASPAFAPRDSGSDARRLRLEPEFASLFTNASFVRDPTYQKDMAELHEMIAALNGGSSRSNKVKAAADPSHKSHGKHYCVGQAWEPHRTRIFENRMDCDIEGWSTVVSFCIPKTIVTSSSLSRVEGCVGKAGSPTRSMYFKGHKDCNRDGWKHDFQLPVQDAKGPVHFLEVWEAHYPFRMNVSPGGSDLVPSGWTYRAHIPAYTITYAMTPSGLKTIKPHLSKIVSIHKRGLGDSGVSYVELNITISAILVRALQYLVHGIYQATQGATIQRFTDINEVRSVAREFYDRTVNIELVRTHVAAGGFEGNLVTIELRADGVTAATLMMDENVHYGQGWIREALITSMMQRVTVMLVRVRDIPDGRYRGYIYGRGKDPIDLGFQ</sequence>
<accession>A0A9P5VH89</accession>
<feature type="chain" id="PRO_5040232704" evidence="1">
    <location>
        <begin position="21"/>
        <end position="399"/>
    </location>
</feature>
<keyword evidence="1" id="KW-0732">Signal</keyword>
<protein>
    <submittedName>
        <fullName evidence="2">Uncharacterized protein</fullName>
    </submittedName>
</protein>
<feature type="signal peptide" evidence="1">
    <location>
        <begin position="1"/>
        <end position="20"/>
    </location>
</feature>
<dbReference type="Proteomes" id="UP000696485">
    <property type="component" value="Unassembled WGS sequence"/>
</dbReference>
<evidence type="ECO:0000256" key="1">
    <source>
        <dbReference type="SAM" id="SignalP"/>
    </source>
</evidence>
<keyword evidence="3" id="KW-1185">Reference proteome</keyword>
<evidence type="ECO:0000313" key="3">
    <source>
        <dbReference type="Proteomes" id="UP000696485"/>
    </source>
</evidence>
<dbReference type="AlphaFoldDB" id="A0A9P5VH89"/>
<proteinExistence type="predicted"/>
<gene>
    <name evidence="2" type="ORF">BG006_001401</name>
</gene>
<dbReference type="EMBL" id="JAAAUY010001277">
    <property type="protein sequence ID" value="KAF9323487.1"/>
    <property type="molecule type" value="Genomic_DNA"/>
</dbReference>
<name>A0A9P5VH89_9FUNG</name>
<evidence type="ECO:0000313" key="2">
    <source>
        <dbReference type="EMBL" id="KAF9323487.1"/>
    </source>
</evidence>
<organism evidence="2 3">
    <name type="scientific">Podila minutissima</name>
    <dbReference type="NCBI Taxonomy" id="64525"/>
    <lineage>
        <taxon>Eukaryota</taxon>
        <taxon>Fungi</taxon>
        <taxon>Fungi incertae sedis</taxon>
        <taxon>Mucoromycota</taxon>
        <taxon>Mortierellomycotina</taxon>
        <taxon>Mortierellomycetes</taxon>
        <taxon>Mortierellales</taxon>
        <taxon>Mortierellaceae</taxon>
        <taxon>Podila</taxon>
    </lineage>
</organism>
<comment type="caution">
    <text evidence="2">The sequence shown here is derived from an EMBL/GenBank/DDBJ whole genome shotgun (WGS) entry which is preliminary data.</text>
</comment>
<reference evidence="2" key="1">
    <citation type="journal article" date="2020" name="Fungal Divers.">
        <title>Resolving the Mortierellaceae phylogeny through synthesis of multi-gene phylogenetics and phylogenomics.</title>
        <authorList>
            <person name="Vandepol N."/>
            <person name="Liber J."/>
            <person name="Desiro A."/>
            <person name="Na H."/>
            <person name="Kennedy M."/>
            <person name="Barry K."/>
            <person name="Grigoriev I.V."/>
            <person name="Miller A.N."/>
            <person name="O'Donnell K."/>
            <person name="Stajich J.E."/>
            <person name="Bonito G."/>
        </authorList>
    </citation>
    <scope>NUCLEOTIDE SEQUENCE</scope>
    <source>
        <strain evidence="2">NVP1</strain>
    </source>
</reference>